<organism evidence="2">
    <name type="scientific">Hexamita inflata</name>
    <dbReference type="NCBI Taxonomy" id="28002"/>
    <lineage>
        <taxon>Eukaryota</taxon>
        <taxon>Metamonada</taxon>
        <taxon>Diplomonadida</taxon>
        <taxon>Hexamitidae</taxon>
        <taxon>Hexamitinae</taxon>
        <taxon>Hexamita</taxon>
    </lineage>
</organism>
<sequence length="442" mass="51679">MEQAITSPNAQLSEEIATKIREILMQSNFEMSEEQIAEMLGTSKSAVYKQKKLIILQHPQMKLEFAAMLAECQTYPNKTQCNYISQVISELPAKYIGYQATRNLMIKFKSILLSLQDNVQIQDSDIWRLLQITATYYDCLIPIPTQAQFYNYFALHGLLGNKRTQILLSDQQENNFVNIFINQQNCKRYFEGVLTYLESDYYTKLKIRIEQKQFQKISHFWFNRTIINDAFIGGSAIVSVNDKNEIVGYMTWEVCDQRLEIDVAEVKEEYRGRGILKNMIQALLVKYVDIAVLTGNILPQSQLVFERLGWEKIIQDSNHYFKTIKPKDQNSIHFNELPDGLSIAIFSKFDLLDQKEYLDYSTIKKNVNNFKMKYFKIDLDESGRLNLPIVTKFDQDGYIGIFFNKQLIKDGKAKQLFKNATYKNLLILDKQNFVLKEEWNIK</sequence>
<evidence type="ECO:0000313" key="2">
    <source>
        <dbReference type="EMBL" id="CAI9969384.1"/>
    </source>
</evidence>
<evidence type="ECO:0000313" key="4">
    <source>
        <dbReference type="Proteomes" id="UP001642409"/>
    </source>
</evidence>
<dbReference type="EMBL" id="CAXDID020000241">
    <property type="protein sequence ID" value="CAL6062797.1"/>
    <property type="molecule type" value="Genomic_DNA"/>
</dbReference>
<keyword evidence="4" id="KW-1185">Reference proteome</keyword>
<proteinExistence type="predicted"/>
<dbReference type="GO" id="GO:0016747">
    <property type="term" value="F:acyltransferase activity, transferring groups other than amino-acyl groups"/>
    <property type="evidence" value="ECO:0007669"/>
    <property type="project" value="InterPro"/>
</dbReference>
<dbReference type="Proteomes" id="UP001642409">
    <property type="component" value="Unassembled WGS sequence"/>
</dbReference>
<dbReference type="SUPFAM" id="SSF55729">
    <property type="entry name" value="Acyl-CoA N-acyltransferases (Nat)"/>
    <property type="match status" value="1"/>
</dbReference>
<dbReference type="PROSITE" id="PS51186">
    <property type="entry name" value="GNAT"/>
    <property type="match status" value="1"/>
</dbReference>
<reference evidence="3 4" key="2">
    <citation type="submission" date="2024-07" db="EMBL/GenBank/DDBJ databases">
        <authorList>
            <person name="Akdeniz Z."/>
        </authorList>
    </citation>
    <scope>NUCLEOTIDE SEQUENCE [LARGE SCALE GENOMIC DNA]</scope>
</reference>
<protein>
    <recommendedName>
        <fullName evidence="1">N-acetyltransferase domain-containing protein</fullName>
    </recommendedName>
</protein>
<reference evidence="2" key="1">
    <citation type="submission" date="2023-06" db="EMBL/GenBank/DDBJ databases">
        <authorList>
            <person name="Kurt Z."/>
        </authorList>
    </citation>
    <scope>NUCLEOTIDE SEQUENCE</scope>
</reference>
<gene>
    <name evidence="3" type="ORF">HINF_LOCUS50362</name>
    <name evidence="2" type="ORF">HINF_LOCUS57029</name>
</gene>
<dbReference type="EMBL" id="CATOUU010001058">
    <property type="protein sequence ID" value="CAI9969384.1"/>
    <property type="molecule type" value="Genomic_DNA"/>
</dbReference>
<comment type="caution">
    <text evidence="2">The sequence shown here is derived from an EMBL/GenBank/DDBJ whole genome shotgun (WGS) entry which is preliminary data.</text>
</comment>
<dbReference type="CDD" id="cd04301">
    <property type="entry name" value="NAT_SF"/>
    <property type="match status" value="1"/>
</dbReference>
<evidence type="ECO:0000259" key="1">
    <source>
        <dbReference type="PROSITE" id="PS51186"/>
    </source>
</evidence>
<name>A0AA86UVF2_9EUKA</name>
<dbReference type="InterPro" id="IPR000182">
    <property type="entry name" value="GNAT_dom"/>
</dbReference>
<dbReference type="Gene3D" id="3.40.630.30">
    <property type="match status" value="1"/>
</dbReference>
<dbReference type="InterPro" id="IPR016181">
    <property type="entry name" value="Acyl_CoA_acyltransferase"/>
</dbReference>
<dbReference type="AlphaFoldDB" id="A0AA86UVF2"/>
<dbReference type="Pfam" id="PF13673">
    <property type="entry name" value="Acetyltransf_10"/>
    <property type="match status" value="1"/>
</dbReference>
<accession>A0AA86UVF2</accession>
<evidence type="ECO:0000313" key="3">
    <source>
        <dbReference type="EMBL" id="CAL6062797.1"/>
    </source>
</evidence>
<feature type="domain" description="N-acetyltransferase" evidence="1">
    <location>
        <begin position="191"/>
        <end position="328"/>
    </location>
</feature>